<organism evidence="2">
    <name type="scientific">uncultured marine thaumarchaeote KM3_74_C10</name>
    <dbReference type="NCBI Taxonomy" id="1456270"/>
    <lineage>
        <taxon>Archaea</taxon>
        <taxon>Nitrososphaerota</taxon>
        <taxon>environmental samples</taxon>
    </lineage>
</organism>
<reference evidence="2" key="1">
    <citation type="journal article" date="2014" name="Genome Biol. Evol.">
        <title>Pangenome evidence for extensive interdomain horizontal transfer affecting lineage core and shell genes in uncultured planktonic thaumarchaeota and euryarchaeota.</title>
        <authorList>
            <person name="Deschamps P."/>
            <person name="Zivanovic Y."/>
            <person name="Moreira D."/>
            <person name="Rodriguez-Valera F."/>
            <person name="Lopez-Garcia P."/>
        </authorList>
    </citation>
    <scope>NUCLEOTIDE SEQUENCE</scope>
</reference>
<accession>A0A075HRD1</accession>
<dbReference type="InterPro" id="IPR010982">
    <property type="entry name" value="Lambda_DNA-bd_dom_sf"/>
</dbReference>
<dbReference type="CDD" id="cd00093">
    <property type="entry name" value="HTH_XRE"/>
    <property type="match status" value="1"/>
</dbReference>
<dbReference type="PIRSF" id="PIRSF037724">
    <property type="entry name" value="TF_HTH_MJ1545_prd"/>
    <property type="match status" value="1"/>
</dbReference>
<dbReference type="InterPro" id="IPR017271">
    <property type="entry name" value="Tscrpt_reg_HTH_MJ1545_prd"/>
</dbReference>
<dbReference type="InterPro" id="IPR001387">
    <property type="entry name" value="Cro/C1-type_HTH"/>
</dbReference>
<dbReference type="AlphaFoldDB" id="A0A075HRD1"/>
<dbReference type="SMART" id="SM00530">
    <property type="entry name" value="HTH_XRE"/>
    <property type="match status" value="1"/>
</dbReference>
<dbReference type="PROSITE" id="PS50943">
    <property type="entry name" value="HTH_CROC1"/>
    <property type="match status" value="1"/>
</dbReference>
<evidence type="ECO:0000259" key="1">
    <source>
        <dbReference type="PROSITE" id="PS50943"/>
    </source>
</evidence>
<dbReference type="Gene3D" id="1.10.260.40">
    <property type="entry name" value="lambda repressor-like DNA-binding domains"/>
    <property type="match status" value="1"/>
</dbReference>
<name>A0A075HRD1_9ARCH</name>
<feature type="domain" description="HTH cro/C1-type" evidence="1">
    <location>
        <begin position="28"/>
        <end position="82"/>
    </location>
</feature>
<dbReference type="GO" id="GO:0003677">
    <property type="term" value="F:DNA binding"/>
    <property type="evidence" value="ECO:0007669"/>
    <property type="project" value="InterPro"/>
</dbReference>
<evidence type="ECO:0000313" key="2">
    <source>
        <dbReference type="EMBL" id="AIF16468.1"/>
    </source>
</evidence>
<proteinExistence type="predicted"/>
<protein>
    <submittedName>
        <fullName evidence="2">Transcriptional regulator XRE family</fullName>
    </submittedName>
</protein>
<sequence length="231" mass="25766">MALESDPNQPSAKIAGSVVLSDSPGLELKRWRGRLRVKQVSLAEQMNIAPSVLSDYESGRRLSPGTTFVRKYVEALIDLDKKQNKLLDRFFDTLDISAILDIREFKHEIKAKTLIESLKGKILTRNDNQSASIYGYTIIDSIKAIYSLSGWNFYRIFGGTTERALVFTNVGQGRSPLVAIRVSQFKPRMVVLHGPSGVDKLATDLAQRDGIILVLSKLESEDEIAKVLSRI</sequence>
<dbReference type="EMBL" id="KF901056">
    <property type="protein sequence ID" value="AIF16468.1"/>
    <property type="molecule type" value="Genomic_DNA"/>
</dbReference>
<dbReference type="Pfam" id="PF01381">
    <property type="entry name" value="HTH_3"/>
    <property type="match status" value="1"/>
</dbReference>
<dbReference type="SUPFAM" id="SSF47413">
    <property type="entry name" value="lambda repressor-like DNA-binding domains"/>
    <property type="match status" value="1"/>
</dbReference>